<dbReference type="SUPFAM" id="SSF46785">
    <property type="entry name" value="Winged helix' DNA-binding domain"/>
    <property type="match status" value="1"/>
</dbReference>
<dbReference type="PANTHER" id="PTHR13504:SF38">
    <property type="entry name" value="FIDO DOMAIN-CONTAINING PROTEIN"/>
    <property type="match status" value="1"/>
</dbReference>
<gene>
    <name evidence="5" type="ordered locus">BMS_0519</name>
</gene>
<keyword evidence="6" id="KW-1185">Reference proteome</keyword>
<keyword evidence="2" id="KW-0067">ATP-binding</keyword>
<keyword evidence="2" id="KW-0547">Nucleotide-binding</keyword>
<dbReference type="SUPFAM" id="SSF140931">
    <property type="entry name" value="Fic-like"/>
    <property type="match status" value="1"/>
</dbReference>
<proteinExistence type="predicted"/>
<feature type="active site" evidence="1">
    <location>
        <position position="198"/>
    </location>
</feature>
<dbReference type="EMBL" id="FQ312005">
    <property type="protein sequence ID" value="CBW25431.1"/>
    <property type="molecule type" value="Genomic_DNA"/>
</dbReference>
<name>E1X4K1_HALMS</name>
<evidence type="ECO:0000259" key="4">
    <source>
        <dbReference type="PROSITE" id="PS51459"/>
    </source>
</evidence>
<dbReference type="PROSITE" id="PS51459">
    <property type="entry name" value="FIDO"/>
    <property type="match status" value="1"/>
</dbReference>
<evidence type="ECO:0000256" key="1">
    <source>
        <dbReference type="PIRSR" id="PIRSR640198-1"/>
    </source>
</evidence>
<dbReference type="RefSeq" id="WP_014243218.1">
    <property type="nucleotide sequence ID" value="NC_016620.1"/>
</dbReference>
<dbReference type="OrthoDB" id="9807853at2"/>
<dbReference type="GO" id="GO:0005524">
    <property type="term" value="F:ATP binding"/>
    <property type="evidence" value="ECO:0007669"/>
    <property type="project" value="UniProtKB-KW"/>
</dbReference>
<organism evidence="5 6">
    <name type="scientific">Halobacteriovorax marinus (strain ATCC BAA-682 / DSM 15412 / SJ)</name>
    <name type="common">Bacteriovorax marinus</name>
    <dbReference type="NCBI Taxonomy" id="862908"/>
    <lineage>
        <taxon>Bacteria</taxon>
        <taxon>Pseudomonadati</taxon>
        <taxon>Bdellovibrionota</taxon>
        <taxon>Bacteriovoracia</taxon>
        <taxon>Bacteriovoracales</taxon>
        <taxon>Halobacteriovoraceae</taxon>
        <taxon>Halobacteriovorax</taxon>
    </lineage>
</organism>
<dbReference type="InterPro" id="IPR040198">
    <property type="entry name" value="Fido_containing"/>
</dbReference>
<dbReference type="InterPro" id="IPR036388">
    <property type="entry name" value="WH-like_DNA-bd_sf"/>
</dbReference>
<dbReference type="PANTHER" id="PTHR13504">
    <property type="entry name" value="FIDO DOMAIN-CONTAINING PROTEIN DDB_G0283145"/>
    <property type="match status" value="1"/>
</dbReference>
<dbReference type="STRING" id="862908.BMS_0519"/>
<evidence type="ECO:0000256" key="3">
    <source>
        <dbReference type="PIRSR" id="PIRSR640198-3"/>
    </source>
</evidence>
<dbReference type="HOGENOM" id="CLU_046381_0_0_7"/>
<evidence type="ECO:0000313" key="5">
    <source>
        <dbReference type="EMBL" id="CBW25431.1"/>
    </source>
</evidence>
<feature type="binding site" evidence="2">
    <location>
        <begin position="202"/>
        <end position="209"/>
    </location>
    <ligand>
        <name>ATP</name>
        <dbReference type="ChEBI" id="CHEBI:30616"/>
    </ligand>
</feature>
<evidence type="ECO:0000313" key="6">
    <source>
        <dbReference type="Proteomes" id="UP000008963"/>
    </source>
</evidence>
<dbReference type="KEGG" id="bmx:BMS_0519"/>
<reference evidence="6" key="1">
    <citation type="journal article" date="2013" name="ISME J.">
        <title>A small predatory core genome in the divergent marine Bacteriovorax marinus SJ and the terrestrial Bdellovibrio bacteriovorus.</title>
        <authorList>
            <person name="Crossman L.C."/>
            <person name="Chen H."/>
            <person name="Cerdeno-Tarraga A.M."/>
            <person name="Brooks K."/>
            <person name="Quail M.A."/>
            <person name="Pineiro S.A."/>
            <person name="Hobley L."/>
            <person name="Sockett R.E."/>
            <person name="Bentley S.D."/>
            <person name="Parkhill J."/>
            <person name="Williams H.N."/>
            <person name="Stine O.C."/>
        </authorList>
    </citation>
    <scope>NUCLEOTIDE SEQUENCE [LARGE SCALE GENOMIC DNA]</scope>
    <source>
        <strain evidence="6">ATCC BAA-682 / DSM 15412 / SJ</strain>
    </source>
</reference>
<dbReference type="PATRIC" id="fig|862908.3.peg.497"/>
<feature type="domain" description="Fido" evidence="4">
    <location>
        <begin position="106"/>
        <end position="267"/>
    </location>
</feature>
<dbReference type="Pfam" id="PF02661">
    <property type="entry name" value="Fic"/>
    <property type="match status" value="1"/>
</dbReference>
<dbReference type="Proteomes" id="UP000008963">
    <property type="component" value="Chromosome"/>
</dbReference>
<dbReference type="InterPro" id="IPR003812">
    <property type="entry name" value="Fido"/>
</dbReference>
<sequence length="348" mass="39322">MEIWQKSVQITPKILKLIAEIDEFKGSWSALGQLAPDKLMSLKKVATIESVASSTRIEGVKLSDSEVRALLSGLDVNSFKSRDEEEVGGYAEVMNLIFESSSELIPNENIIKQLHQELLKFSSKDIRHRGEYKKLNNHVEAFAPDGKSLGIIFQTSPPLETPYKMESLSDWLSNSTSEPEIHILITIAIFTVSFLAIHPFQDGNGRLSRALTSLLLLRAGYDYTPYSSLERVIEENKDLYYLKLREAQTENGDSANGLISWITFFLECLVKQKDSLKRKVEKENILKSLPKLSEQILIHLKEHEKLSISDIVKLTGANRNTVKSHVFSLVEDNEIQKGGQGKGTYYYK</sequence>
<dbReference type="AlphaFoldDB" id="E1X4K1"/>
<dbReference type="Gene3D" id="1.10.3290.10">
    <property type="entry name" value="Fido-like domain"/>
    <property type="match status" value="1"/>
</dbReference>
<evidence type="ECO:0000256" key="2">
    <source>
        <dbReference type="PIRSR" id="PIRSR640198-2"/>
    </source>
</evidence>
<dbReference type="InterPro" id="IPR036390">
    <property type="entry name" value="WH_DNA-bd_sf"/>
</dbReference>
<dbReference type="eggNOG" id="COG3177">
    <property type="taxonomic scope" value="Bacteria"/>
</dbReference>
<protein>
    <recommendedName>
        <fullName evidence="4">Fido domain-containing protein</fullName>
    </recommendedName>
</protein>
<dbReference type="Gene3D" id="1.10.10.10">
    <property type="entry name" value="Winged helix-like DNA-binding domain superfamily/Winged helix DNA-binding domain"/>
    <property type="match status" value="1"/>
</dbReference>
<accession>E1X4K1</accession>
<feature type="site" description="Important for autoinhibition of adenylyltransferase activity" evidence="3">
    <location>
        <position position="58"/>
    </location>
</feature>
<dbReference type="InterPro" id="IPR036597">
    <property type="entry name" value="Fido-like_dom_sf"/>
</dbReference>